<dbReference type="EMBL" id="JAMZMK010007534">
    <property type="protein sequence ID" value="KAI7744441.1"/>
    <property type="molecule type" value="Genomic_DNA"/>
</dbReference>
<dbReference type="GO" id="GO:0005634">
    <property type="term" value="C:nucleus"/>
    <property type="evidence" value="ECO:0007669"/>
    <property type="project" value="UniProtKB-SubCell"/>
</dbReference>
<name>A0AAD5CQ28_AMBAR</name>
<dbReference type="AlphaFoldDB" id="A0AAD5CQ28"/>
<dbReference type="PANTHER" id="PTHR31319:SF110">
    <property type="entry name" value="CCT MOTIF FAMILY PROTEIN"/>
    <property type="match status" value="1"/>
</dbReference>
<dbReference type="Proteomes" id="UP001206925">
    <property type="component" value="Unassembled WGS sequence"/>
</dbReference>
<feature type="region of interest" description="Disordered" evidence="4">
    <location>
        <begin position="332"/>
        <end position="356"/>
    </location>
</feature>
<evidence type="ECO:0000256" key="4">
    <source>
        <dbReference type="SAM" id="MobiDB-lite"/>
    </source>
</evidence>
<accession>A0AAD5CQ28</accession>
<dbReference type="PROSITE" id="PS51017">
    <property type="entry name" value="CCT"/>
    <property type="match status" value="1"/>
</dbReference>
<keyword evidence="7" id="KW-1185">Reference proteome</keyword>
<feature type="non-terminal residue" evidence="6">
    <location>
        <position position="1"/>
    </location>
</feature>
<comment type="caution">
    <text evidence="6">The sequence shown here is derived from an EMBL/GenBank/DDBJ whole genome shotgun (WGS) entry which is preliminary data.</text>
</comment>
<evidence type="ECO:0000259" key="5">
    <source>
        <dbReference type="PROSITE" id="PS51017"/>
    </source>
</evidence>
<reference evidence="6" key="1">
    <citation type="submission" date="2022-06" db="EMBL/GenBank/DDBJ databases">
        <title>Uncovering the hologenomic basis of an extraordinary plant invasion.</title>
        <authorList>
            <person name="Bieker V.C."/>
            <person name="Martin M.D."/>
            <person name="Gilbert T."/>
            <person name="Hodgins K."/>
            <person name="Battlay P."/>
            <person name="Petersen B."/>
            <person name="Wilson J."/>
        </authorList>
    </citation>
    <scope>NUCLEOTIDE SEQUENCE</scope>
    <source>
        <strain evidence="6">AA19_3_7</strain>
        <tissue evidence="6">Leaf</tissue>
    </source>
</reference>
<organism evidence="6 7">
    <name type="scientific">Ambrosia artemisiifolia</name>
    <name type="common">Common ragweed</name>
    <dbReference type="NCBI Taxonomy" id="4212"/>
    <lineage>
        <taxon>Eukaryota</taxon>
        <taxon>Viridiplantae</taxon>
        <taxon>Streptophyta</taxon>
        <taxon>Embryophyta</taxon>
        <taxon>Tracheophyta</taxon>
        <taxon>Spermatophyta</taxon>
        <taxon>Magnoliopsida</taxon>
        <taxon>eudicotyledons</taxon>
        <taxon>Gunneridae</taxon>
        <taxon>Pentapetalae</taxon>
        <taxon>asterids</taxon>
        <taxon>campanulids</taxon>
        <taxon>Asterales</taxon>
        <taxon>Asteraceae</taxon>
        <taxon>Asteroideae</taxon>
        <taxon>Heliantheae alliance</taxon>
        <taxon>Heliantheae</taxon>
        <taxon>Ambrosia</taxon>
    </lineage>
</organism>
<keyword evidence="2 3" id="KW-0539">Nucleus</keyword>
<evidence type="ECO:0000313" key="7">
    <source>
        <dbReference type="Proteomes" id="UP001206925"/>
    </source>
</evidence>
<dbReference type="PANTHER" id="PTHR31319">
    <property type="entry name" value="ZINC FINGER PROTEIN CONSTANS-LIKE 4"/>
    <property type="match status" value="1"/>
</dbReference>
<gene>
    <name evidence="6" type="ORF">M8C21_016572</name>
</gene>
<feature type="domain" description="CCT" evidence="5">
    <location>
        <begin position="292"/>
        <end position="334"/>
    </location>
</feature>
<dbReference type="Pfam" id="PF06203">
    <property type="entry name" value="CCT"/>
    <property type="match status" value="1"/>
</dbReference>
<evidence type="ECO:0000256" key="1">
    <source>
        <dbReference type="ARBA" id="ARBA00004123"/>
    </source>
</evidence>
<proteinExistence type="predicted"/>
<dbReference type="InterPro" id="IPR045281">
    <property type="entry name" value="CONSTANS-like"/>
</dbReference>
<dbReference type="GO" id="GO:0003700">
    <property type="term" value="F:DNA-binding transcription factor activity"/>
    <property type="evidence" value="ECO:0007669"/>
    <property type="project" value="TreeGrafter"/>
</dbReference>
<protein>
    <recommendedName>
        <fullName evidence="5">CCT domain-containing protein</fullName>
    </recommendedName>
</protein>
<sequence length="394" mass="45080">DPLVQQMTNHRTKFVKTLPIVQEQVSSPLSAQLLELCESDFFQESIQNSKVVSSSNRCYEEQSSRAINPSLLSYCPAGIDNITTTSTTTTTTTTTNDFSLMFEDKITPIDLTNPSHFTNNQCPFSNQDQFDLSLLQNENQINDPIFSYPYTHLNDHDALVGPTTLLNLCEQDIIPPMLPSKFMLQNNMLSSKYPLINPSMSSNLLMPTEDENLFLGNDIQIHELEFHGDNNGIFCTNHLPHSFNSNDFQAFSNESQHLMNGCGSSMTPLPSEITSLESESMRVTNKLTSEERKEKINKYMKKRNERNFNKKIKYACRKTLADSRPRVRGRFAKHDEFGENNRSNSYHEEDTDEDEHNFHEVVKEEEENFESSDILAHISGVNSFKSNYPIQSWI</sequence>
<evidence type="ECO:0000313" key="6">
    <source>
        <dbReference type="EMBL" id="KAI7744441.1"/>
    </source>
</evidence>
<comment type="subcellular location">
    <subcellularLocation>
        <location evidence="1 3">Nucleus</location>
    </subcellularLocation>
</comment>
<evidence type="ECO:0000256" key="3">
    <source>
        <dbReference type="PROSITE-ProRule" id="PRU00357"/>
    </source>
</evidence>
<dbReference type="InterPro" id="IPR010402">
    <property type="entry name" value="CCT_domain"/>
</dbReference>
<dbReference type="GO" id="GO:0009909">
    <property type="term" value="P:regulation of flower development"/>
    <property type="evidence" value="ECO:0007669"/>
    <property type="project" value="InterPro"/>
</dbReference>
<evidence type="ECO:0000256" key="2">
    <source>
        <dbReference type="ARBA" id="ARBA00023242"/>
    </source>
</evidence>